<dbReference type="Proteomes" id="UP000054559">
    <property type="component" value="Unassembled WGS sequence"/>
</dbReference>
<dbReference type="AlphaFoldDB" id="A0A0J8TSX2"/>
<reference evidence="5" key="1">
    <citation type="journal article" date="2010" name="Genome Res.">
        <title>Population genomic sequencing of Coccidioides fungi reveals recent hybridization and transposon control.</title>
        <authorList>
            <person name="Neafsey D.E."/>
            <person name="Barker B.M."/>
            <person name="Sharpton T.J."/>
            <person name="Stajich J.E."/>
            <person name="Park D.J."/>
            <person name="Whiston E."/>
            <person name="Hung C.-Y."/>
            <person name="McMahan C."/>
            <person name="White J."/>
            <person name="Sykes S."/>
            <person name="Heiman D."/>
            <person name="Young S."/>
            <person name="Zeng Q."/>
            <person name="Abouelleil A."/>
            <person name="Aftuck L."/>
            <person name="Bessette D."/>
            <person name="Brown A."/>
            <person name="FitzGerald M."/>
            <person name="Lui A."/>
            <person name="Macdonald J.P."/>
            <person name="Priest M."/>
            <person name="Orbach M.J."/>
            <person name="Galgiani J.N."/>
            <person name="Kirkland T.N."/>
            <person name="Cole G.T."/>
            <person name="Birren B.W."/>
            <person name="Henn M.R."/>
            <person name="Taylor J.W."/>
            <person name="Rounsley S.D."/>
        </authorList>
    </citation>
    <scope>NUCLEOTIDE SEQUENCE [LARGE SCALE GENOMIC DNA]</scope>
    <source>
        <strain evidence="5">RMSCC 3703</strain>
    </source>
</reference>
<dbReference type="GO" id="GO:0000723">
    <property type="term" value="P:telomere maintenance"/>
    <property type="evidence" value="ECO:0007669"/>
    <property type="project" value="TreeGrafter"/>
</dbReference>
<dbReference type="Gene3D" id="3.70.10.10">
    <property type="match status" value="1"/>
</dbReference>
<evidence type="ECO:0000313" key="5">
    <source>
        <dbReference type="Proteomes" id="UP000054559"/>
    </source>
</evidence>
<evidence type="ECO:0000256" key="1">
    <source>
        <dbReference type="ARBA" id="ARBA00004123"/>
    </source>
</evidence>
<evidence type="ECO:0000256" key="2">
    <source>
        <dbReference type="ARBA" id="ARBA00023242"/>
    </source>
</evidence>
<comment type="subcellular location">
    <subcellularLocation>
        <location evidence="1">Nucleus</location>
    </subcellularLocation>
</comment>
<dbReference type="GO" id="GO:0030896">
    <property type="term" value="C:checkpoint clamp complex"/>
    <property type="evidence" value="ECO:0007669"/>
    <property type="project" value="InterPro"/>
</dbReference>
<dbReference type="GO" id="GO:0044778">
    <property type="term" value="P:meiotic DNA integrity checkpoint signaling"/>
    <property type="evidence" value="ECO:0007669"/>
    <property type="project" value="TreeGrafter"/>
</dbReference>
<dbReference type="GO" id="GO:0033314">
    <property type="term" value="P:mitotic DNA replication checkpoint signaling"/>
    <property type="evidence" value="ECO:0007669"/>
    <property type="project" value="TreeGrafter"/>
</dbReference>
<name>A0A0J8TSX2_COCIT</name>
<accession>A0A0J8TSX2</accession>
<dbReference type="GO" id="GO:0031573">
    <property type="term" value="P:mitotic intra-S DNA damage checkpoint signaling"/>
    <property type="evidence" value="ECO:0007669"/>
    <property type="project" value="TreeGrafter"/>
</dbReference>
<evidence type="ECO:0000313" key="4">
    <source>
        <dbReference type="EMBL" id="KMU76892.1"/>
    </source>
</evidence>
<proteinExistence type="predicted"/>
<dbReference type="GO" id="GO:0006289">
    <property type="term" value="P:nucleotide-excision repair"/>
    <property type="evidence" value="ECO:0007669"/>
    <property type="project" value="TreeGrafter"/>
</dbReference>
<dbReference type="STRING" id="454286.A0A0J8TSX2"/>
<dbReference type="EMBL" id="DS268150">
    <property type="protein sequence ID" value="KMU76892.1"/>
    <property type="molecule type" value="Genomic_DNA"/>
</dbReference>
<organism evidence="4 5">
    <name type="scientific">Coccidioides immitis RMSCC 3703</name>
    <dbReference type="NCBI Taxonomy" id="454286"/>
    <lineage>
        <taxon>Eukaryota</taxon>
        <taxon>Fungi</taxon>
        <taxon>Dikarya</taxon>
        <taxon>Ascomycota</taxon>
        <taxon>Pezizomycotina</taxon>
        <taxon>Eurotiomycetes</taxon>
        <taxon>Eurotiomycetidae</taxon>
        <taxon>Onygenales</taxon>
        <taxon>Onygenaceae</taxon>
        <taxon>Coccidioides</taxon>
    </lineage>
</organism>
<sequence>MSGKKRWVKRAEVDEYMRTRDDKERREVQQTDARNRLLGRVGGRELKGHGGCKNRRRVSSSLRNYQLRHSRDGDTLDTSFRTGHSGCKSYDTQPRLVIISRREIRGLERDVIRSKTGKRWATLIHGDAHSKVHVISHSSLSSLGKICWVRLEEEHVRFTIIPDQGTQETIFDSYSFSAAAVPPGQMAKTPFGVSSLPPGPPPELKREIPYAAHPYSTEQEGPQLGPRERETLITQEVPVRVLHPSVVETLHEPRCREPDVHIILPSLIQLKNISERFNRLAADTMKSTGSTLVGGVSTGPKLELSANMHGSLRLGIATDTLKISSVWTGLVNPELDPAQVSQDEAHVLPSERMRALGGENGENEEGWATVRIDGKDWGRVLSVGRLRGKVVACFIHNTALILYVYLQDSCSGDDSCFTYYINSYAT</sequence>
<dbReference type="InterPro" id="IPR007150">
    <property type="entry name" value="HUS1/Mec3"/>
</dbReference>
<gene>
    <name evidence="4" type="ORF">CISG_05934</name>
</gene>
<dbReference type="PANTHER" id="PTHR12900:SF0">
    <property type="entry name" value="CHECKPOINT PROTEIN"/>
    <property type="match status" value="1"/>
</dbReference>
<dbReference type="Pfam" id="PF04005">
    <property type="entry name" value="Hus1"/>
    <property type="match status" value="1"/>
</dbReference>
<dbReference type="PANTHER" id="PTHR12900">
    <property type="entry name" value="MITOTIC AND DNA DAMAGE CHECKPOINT PROTEIN HUS1"/>
    <property type="match status" value="1"/>
</dbReference>
<keyword evidence="2" id="KW-0539">Nucleus</keyword>
<dbReference type="GO" id="GO:0000724">
    <property type="term" value="P:double-strand break repair via homologous recombination"/>
    <property type="evidence" value="ECO:0007669"/>
    <property type="project" value="TreeGrafter"/>
</dbReference>
<feature type="region of interest" description="Disordered" evidence="3">
    <location>
        <begin position="42"/>
        <end position="61"/>
    </location>
</feature>
<protein>
    <submittedName>
        <fullName evidence="4">Checkpoint clamp complex protein Hus1</fullName>
    </submittedName>
</protein>
<evidence type="ECO:0000256" key="3">
    <source>
        <dbReference type="SAM" id="MobiDB-lite"/>
    </source>
</evidence>
<dbReference type="OrthoDB" id="419537at2759"/>
<dbReference type="GO" id="GO:0035861">
    <property type="term" value="C:site of double-strand break"/>
    <property type="evidence" value="ECO:0007669"/>
    <property type="project" value="TreeGrafter"/>
</dbReference>